<evidence type="ECO:0000313" key="3">
    <source>
        <dbReference type="Proteomes" id="UP000291084"/>
    </source>
</evidence>
<feature type="transmembrane region" description="Helical" evidence="1">
    <location>
        <begin position="49"/>
        <end position="73"/>
    </location>
</feature>
<name>A0A0S3SDP3_PHAAN</name>
<dbReference type="Proteomes" id="UP000291084">
    <property type="component" value="Chromosome 6"/>
</dbReference>
<accession>A0A0S3SDP3</accession>
<evidence type="ECO:0000256" key="1">
    <source>
        <dbReference type="SAM" id="Phobius"/>
    </source>
</evidence>
<sequence length="138" mass="15959">MEEAYFKKNLRPNSPEFFFIAFHDFTTRASCSSVKHFPMEFMLCGMLRYLFRIVIAVEVVDVVACFGKAFIVGFIETKLAFHCNVESFPLHVFLVHLLSRIVKNISKTTYFLDYMWIDLVDATFCGVSEGMYGCKVAY</sequence>
<evidence type="ECO:0000313" key="2">
    <source>
        <dbReference type="EMBL" id="BAT90889.1"/>
    </source>
</evidence>
<dbReference type="EMBL" id="AP015039">
    <property type="protein sequence ID" value="BAT90889.1"/>
    <property type="molecule type" value="Genomic_DNA"/>
</dbReference>
<reference evidence="2 3" key="1">
    <citation type="journal article" date="2015" name="Sci. Rep.">
        <title>The power of single molecule real-time sequencing technology in the de novo assembly of a eukaryotic genome.</title>
        <authorList>
            <person name="Sakai H."/>
            <person name="Naito K."/>
            <person name="Ogiso-Tanaka E."/>
            <person name="Takahashi Y."/>
            <person name="Iseki K."/>
            <person name="Muto C."/>
            <person name="Satou K."/>
            <person name="Teruya K."/>
            <person name="Shiroma A."/>
            <person name="Shimoji M."/>
            <person name="Hirano T."/>
            <person name="Itoh T."/>
            <person name="Kaga A."/>
            <person name="Tomooka N."/>
        </authorList>
    </citation>
    <scope>NUCLEOTIDE SEQUENCE [LARGE SCALE GENOMIC DNA]</scope>
    <source>
        <strain evidence="3">cv. Shumari</strain>
    </source>
</reference>
<keyword evidence="1" id="KW-0472">Membrane</keyword>
<keyword evidence="1" id="KW-0812">Transmembrane</keyword>
<dbReference type="AlphaFoldDB" id="A0A0S3SDP3"/>
<proteinExistence type="predicted"/>
<protein>
    <submittedName>
        <fullName evidence="2">Uncharacterized protein</fullName>
    </submittedName>
</protein>
<keyword evidence="3" id="KW-1185">Reference proteome</keyword>
<gene>
    <name evidence="2" type="primary">Vigan.06G218100</name>
    <name evidence="2" type="ORF">VIGAN_06218100</name>
</gene>
<organism evidence="2 3">
    <name type="scientific">Vigna angularis var. angularis</name>
    <dbReference type="NCBI Taxonomy" id="157739"/>
    <lineage>
        <taxon>Eukaryota</taxon>
        <taxon>Viridiplantae</taxon>
        <taxon>Streptophyta</taxon>
        <taxon>Embryophyta</taxon>
        <taxon>Tracheophyta</taxon>
        <taxon>Spermatophyta</taxon>
        <taxon>Magnoliopsida</taxon>
        <taxon>eudicotyledons</taxon>
        <taxon>Gunneridae</taxon>
        <taxon>Pentapetalae</taxon>
        <taxon>rosids</taxon>
        <taxon>fabids</taxon>
        <taxon>Fabales</taxon>
        <taxon>Fabaceae</taxon>
        <taxon>Papilionoideae</taxon>
        <taxon>50 kb inversion clade</taxon>
        <taxon>NPAAA clade</taxon>
        <taxon>indigoferoid/millettioid clade</taxon>
        <taxon>Phaseoleae</taxon>
        <taxon>Vigna</taxon>
    </lineage>
</organism>
<keyword evidence="1" id="KW-1133">Transmembrane helix</keyword>